<dbReference type="InterPro" id="IPR018097">
    <property type="entry name" value="EGF_Ca-bd_CS"/>
</dbReference>
<evidence type="ECO:0000256" key="5">
    <source>
        <dbReference type="ARBA" id="ARBA00022737"/>
    </source>
</evidence>
<evidence type="ECO:0000256" key="1">
    <source>
        <dbReference type="ARBA" id="ARBA00004613"/>
    </source>
</evidence>
<dbReference type="GO" id="GO:0005509">
    <property type="term" value="F:calcium ion binding"/>
    <property type="evidence" value="ECO:0007669"/>
    <property type="project" value="InterPro"/>
</dbReference>
<gene>
    <name evidence="10" type="ORF">PACLA_8A056065</name>
</gene>
<dbReference type="InterPro" id="IPR000742">
    <property type="entry name" value="EGF"/>
</dbReference>
<dbReference type="InterPro" id="IPR000152">
    <property type="entry name" value="EGF-type_Asp/Asn_hydroxyl_site"/>
</dbReference>
<evidence type="ECO:0000256" key="2">
    <source>
        <dbReference type="ARBA" id="ARBA00022525"/>
    </source>
</evidence>
<dbReference type="PROSITE" id="PS01186">
    <property type="entry name" value="EGF_2"/>
    <property type="match status" value="4"/>
</dbReference>
<dbReference type="Proteomes" id="UP001152795">
    <property type="component" value="Unassembled WGS sequence"/>
</dbReference>
<dbReference type="FunFam" id="2.10.25.10:FF:000012">
    <property type="entry name" value="Delta-like protein"/>
    <property type="match status" value="1"/>
</dbReference>
<sequence length="378" mass="38992">MNKIAGLCGTFNQNPGDDLLIETRTTVGSAVDFGNSWKTDPDGDDAPVVPHPCETYPERNATATANCSALLTSPFNVCASQVDPVTGGYIDDCRYDVCGCGVDPTVCLCQAIEAYVADCASYGVIIIWLSDDRYQQCDSPCASAPCFNGGTCSNSGTSFSCSCPVGYSGDRCEIQVSPTPSTTDPTVSTTPNTTDPTVSTTPNITDPTVSTTSNITDPTVSTTPSTTNPTVSTTPSTTDPTVSTTPSTTDPTVSTTPTTPVLPCGSNPCMNGGNCSDNGTSFSCSCPVGYTAQLCDDINECSQANICHAQATCNNTQGSYVCTCNTGYTGNGTICSDIDECSQANMCHADATCTNTPGSYLCTCNTGYTGNGTYCVGQ</sequence>
<feature type="disulfide bond" evidence="8">
    <location>
        <begin position="286"/>
        <end position="295"/>
    </location>
</feature>
<evidence type="ECO:0000256" key="3">
    <source>
        <dbReference type="ARBA" id="ARBA00022536"/>
    </source>
</evidence>
<dbReference type="SMART" id="SM00181">
    <property type="entry name" value="EGF"/>
    <property type="match status" value="4"/>
</dbReference>
<dbReference type="CDD" id="cd00054">
    <property type="entry name" value="EGF_CA"/>
    <property type="match status" value="4"/>
</dbReference>
<dbReference type="FunFam" id="2.10.25.10:FF:000506">
    <property type="entry name" value="Adhesion G protein-coupled receptor E1"/>
    <property type="match status" value="1"/>
</dbReference>
<name>A0A7D9IW96_PARCT</name>
<dbReference type="AlphaFoldDB" id="A0A7D9IW96"/>
<dbReference type="SMART" id="SM00179">
    <property type="entry name" value="EGF_CA"/>
    <property type="match status" value="4"/>
</dbReference>
<accession>A0A7D9IW96</accession>
<comment type="subcellular location">
    <subcellularLocation>
        <location evidence="1">Secreted</location>
    </subcellularLocation>
</comment>
<proteinExistence type="predicted"/>
<feature type="compositionally biased region" description="Low complexity" evidence="9">
    <location>
        <begin position="177"/>
        <end position="203"/>
    </location>
</feature>
<dbReference type="InterPro" id="IPR024731">
    <property type="entry name" value="NELL2-like_EGF"/>
</dbReference>
<evidence type="ECO:0000313" key="10">
    <source>
        <dbReference type="EMBL" id="CAB4014837.1"/>
    </source>
</evidence>
<evidence type="ECO:0000256" key="9">
    <source>
        <dbReference type="SAM" id="MobiDB-lite"/>
    </source>
</evidence>
<dbReference type="EMBL" id="CACRXK020008465">
    <property type="protein sequence ID" value="CAB4014837.1"/>
    <property type="molecule type" value="Genomic_DNA"/>
</dbReference>
<keyword evidence="7" id="KW-0325">Glycoprotein</keyword>
<dbReference type="PROSITE" id="PS50026">
    <property type="entry name" value="EGF_3"/>
    <property type="match status" value="4"/>
</dbReference>
<dbReference type="PROSITE" id="PS01187">
    <property type="entry name" value="EGF_CA"/>
    <property type="match status" value="1"/>
</dbReference>
<dbReference type="PROSITE" id="PS00010">
    <property type="entry name" value="ASX_HYDROXYL"/>
    <property type="match status" value="4"/>
</dbReference>
<reference evidence="10" key="1">
    <citation type="submission" date="2020-04" db="EMBL/GenBank/DDBJ databases">
        <authorList>
            <person name="Alioto T."/>
            <person name="Alioto T."/>
            <person name="Gomez Garrido J."/>
        </authorList>
    </citation>
    <scope>NUCLEOTIDE SEQUENCE</scope>
    <source>
        <strain evidence="10">A484AB</strain>
    </source>
</reference>
<keyword evidence="2" id="KW-0964">Secreted</keyword>
<dbReference type="SMART" id="SM00832">
    <property type="entry name" value="C8"/>
    <property type="match status" value="1"/>
</dbReference>
<dbReference type="SUPFAM" id="SSF57196">
    <property type="entry name" value="EGF/Laminin"/>
    <property type="match status" value="1"/>
</dbReference>
<dbReference type="GO" id="GO:0005576">
    <property type="term" value="C:extracellular region"/>
    <property type="evidence" value="ECO:0007669"/>
    <property type="project" value="UniProtKB-SubCell"/>
</dbReference>
<comment type="caution">
    <text evidence="8">Lacks conserved residue(s) required for the propagation of feature annotation.</text>
</comment>
<evidence type="ECO:0000256" key="7">
    <source>
        <dbReference type="ARBA" id="ARBA00023180"/>
    </source>
</evidence>
<dbReference type="Pfam" id="PF00008">
    <property type="entry name" value="EGF"/>
    <property type="match status" value="2"/>
</dbReference>
<comment type="caution">
    <text evidence="10">The sequence shown here is derived from an EMBL/GenBank/DDBJ whole genome shotgun (WGS) entry which is preliminary data.</text>
</comment>
<feature type="region of interest" description="Disordered" evidence="9">
    <location>
        <begin position="177"/>
        <end position="257"/>
    </location>
</feature>
<protein>
    <submittedName>
        <fullName evidence="10">Fibrillin-2-like isoform X48</fullName>
    </submittedName>
</protein>
<dbReference type="InterPro" id="IPR051145">
    <property type="entry name" value="GAS-SHBG-PROS"/>
</dbReference>
<feature type="compositionally biased region" description="Polar residues" evidence="9">
    <location>
        <begin position="204"/>
        <end position="215"/>
    </location>
</feature>
<evidence type="ECO:0000256" key="6">
    <source>
        <dbReference type="ARBA" id="ARBA00023157"/>
    </source>
</evidence>
<feature type="disulfide bond" evidence="8">
    <location>
        <begin position="163"/>
        <end position="172"/>
    </location>
</feature>
<feature type="compositionally biased region" description="Low complexity" evidence="9">
    <location>
        <begin position="216"/>
        <end position="257"/>
    </location>
</feature>
<dbReference type="SUPFAM" id="SSF57184">
    <property type="entry name" value="Growth factor receptor domain"/>
    <property type="match status" value="1"/>
</dbReference>
<dbReference type="InterPro" id="IPR001881">
    <property type="entry name" value="EGF-like_Ca-bd_dom"/>
</dbReference>
<keyword evidence="3 8" id="KW-0245">EGF-like domain</keyword>
<dbReference type="FunFam" id="2.10.25.10:FF:000653">
    <property type="entry name" value="Putative Fibrillin-1"/>
    <property type="match status" value="1"/>
</dbReference>
<dbReference type="PROSITE" id="PS00022">
    <property type="entry name" value="EGF_1"/>
    <property type="match status" value="1"/>
</dbReference>
<dbReference type="PANTHER" id="PTHR24040:SF13">
    <property type="entry name" value="FIBROPELLIN-1"/>
    <property type="match status" value="1"/>
</dbReference>
<dbReference type="Gene3D" id="2.10.25.10">
    <property type="entry name" value="Laminin"/>
    <property type="match status" value="4"/>
</dbReference>
<keyword evidence="11" id="KW-1185">Reference proteome</keyword>
<keyword evidence="4" id="KW-0732">Signal</keyword>
<dbReference type="InterPro" id="IPR009030">
    <property type="entry name" value="Growth_fac_rcpt_cys_sf"/>
</dbReference>
<dbReference type="Pfam" id="PF12947">
    <property type="entry name" value="EGF_3"/>
    <property type="match status" value="2"/>
</dbReference>
<keyword evidence="5" id="KW-0677">Repeat</keyword>
<dbReference type="PANTHER" id="PTHR24040">
    <property type="entry name" value="LAMININ G-LIKE DOMAIN-CONTAINING PROTEIN"/>
    <property type="match status" value="1"/>
</dbReference>
<dbReference type="InterPro" id="IPR001846">
    <property type="entry name" value="VWF_type-D"/>
</dbReference>
<organism evidence="10 11">
    <name type="scientific">Paramuricea clavata</name>
    <name type="common">Red gorgonian</name>
    <name type="synonym">Violescent sea-whip</name>
    <dbReference type="NCBI Taxonomy" id="317549"/>
    <lineage>
        <taxon>Eukaryota</taxon>
        <taxon>Metazoa</taxon>
        <taxon>Cnidaria</taxon>
        <taxon>Anthozoa</taxon>
        <taxon>Octocorallia</taxon>
        <taxon>Malacalcyonacea</taxon>
        <taxon>Plexauridae</taxon>
        <taxon>Paramuricea</taxon>
    </lineage>
</organism>
<evidence type="ECO:0000313" key="11">
    <source>
        <dbReference type="Proteomes" id="UP001152795"/>
    </source>
</evidence>
<evidence type="ECO:0000256" key="4">
    <source>
        <dbReference type="ARBA" id="ARBA00022729"/>
    </source>
</evidence>
<dbReference type="Pfam" id="PF08742">
    <property type="entry name" value="C8"/>
    <property type="match status" value="1"/>
</dbReference>
<keyword evidence="6 8" id="KW-1015">Disulfide bond</keyword>
<dbReference type="InterPro" id="IPR014853">
    <property type="entry name" value="VWF/SSPO/ZAN-like_Cys-rich_dom"/>
</dbReference>
<evidence type="ECO:0000256" key="8">
    <source>
        <dbReference type="PROSITE-ProRule" id="PRU00076"/>
    </source>
</evidence>
<dbReference type="PROSITE" id="PS51233">
    <property type="entry name" value="VWFD"/>
    <property type="match status" value="1"/>
</dbReference>